<proteinExistence type="predicted"/>
<evidence type="ECO:0000259" key="7">
    <source>
        <dbReference type="Pfam" id="PF14372"/>
    </source>
</evidence>
<comment type="subcellular location">
    <subcellularLocation>
        <location evidence="1">Nucleus</location>
    </subcellularLocation>
</comment>
<keyword evidence="9" id="KW-1185">Reference proteome</keyword>
<dbReference type="Proteomes" id="UP001396334">
    <property type="component" value="Unassembled WGS sequence"/>
</dbReference>
<comment type="caution">
    <text evidence="8">The sequence shown here is derived from an EMBL/GenBank/DDBJ whole genome shotgun (WGS) entry which is preliminary data.</text>
</comment>
<dbReference type="PANTHER" id="PTHR46481:SF10">
    <property type="entry name" value="ZINC FINGER BED DOMAIN-CONTAINING PROTEIN 39"/>
    <property type="match status" value="1"/>
</dbReference>
<dbReference type="PANTHER" id="PTHR46481">
    <property type="entry name" value="ZINC FINGER BED DOMAIN-CONTAINING PROTEIN 4"/>
    <property type="match status" value="1"/>
</dbReference>
<feature type="domain" description="hAT-like transposase RNase-H fold" evidence="7">
    <location>
        <begin position="369"/>
        <end position="469"/>
    </location>
</feature>
<evidence type="ECO:0000256" key="5">
    <source>
        <dbReference type="ARBA" id="ARBA00023125"/>
    </source>
</evidence>
<sequence>MSSEPQSSSTPVGVSRVEELFVNVDDNLNEGDECNLEAFEPLLDTTTKEAESTSHLKRHIDGCIKKSRFLKQQQALNFLPSESSIGTDQSGFVSALHDGKVDMLKMKEAMAHWITMHEHPFSIVEEEGFNLMMKRGMPQWTSVSRVTIRNLWKSKPQKIEYMVLTAHFVDLDWKLQKRVLNFVHLPPPRKGANITDCILKCLKEWEIEDKVFTISVDNASANDSCIKILKDNFATNGRLLCNGKLFHVRCCAHILNIMVQHGLQQVQDIIEKVHDTVDFLNASDARLKRFGELASQYNVQDRKLILECKTRWNSTYDMLDCAIKFRKVFPRYALHDHSYNYCPDDDEWEKIEKLLEILKVFKATTNIISGSEYPTANLFLGEVQRIKVLLDVKSESLDDFVKSMVANMKERFTKYWGECNLLMAIGTVMDPRLKIRAVEIAFPKMFPSDLVRENIGKVKDIIYQLFEEYLRIYSSTCNVEESGECSFPTHGGDVTSSGLSELL</sequence>
<dbReference type="SUPFAM" id="SSF53098">
    <property type="entry name" value="Ribonuclease H-like"/>
    <property type="match status" value="1"/>
</dbReference>
<accession>A0ABR2RSX1</accession>
<name>A0ABR2RSX1_9ROSI</name>
<dbReference type="EMBL" id="JBBPBN010000021">
    <property type="protein sequence ID" value="KAK9015906.1"/>
    <property type="molecule type" value="Genomic_DNA"/>
</dbReference>
<evidence type="ECO:0000313" key="8">
    <source>
        <dbReference type="EMBL" id="KAK9015906.1"/>
    </source>
</evidence>
<dbReference type="InterPro" id="IPR012337">
    <property type="entry name" value="RNaseH-like_sf"/>
</dbReference>
<keyword evidence="4" id="KW-0862">Zinc</keyword>
<evidence type="ECO:0000256" key="3">
    <source>
        <dbReference type="ARBA" id="ARBA00022771"/>
    </source>
</evidence>
<keyword evidence="3" id="KW-0863">Zinc-finger</keyword>
<keyword evidence="5" id="KW-0238">DNA-binding</keyword>
<keyword evidence="2" id="KW-0479">Metal-binding</keyword>
<reference evidence="8 9" key="1">
    <citation type="journal article" date="2024" name="G3 (Bethesda)">
        <title>Genome assembly of Hibiscus sabdariffa L. provides insights into metabolisms of medicinal natural products.</title>
        <authorList>
            <person name="Kim T."/>
        </authorList>
    </citation>
    <scope>NUCLEOTIDE SEQUENCE [LARGE SCALE GENOMIC DNA]</scope>
    <source>
        <strain evidence="8">TK-2024</strain>
        <tissue evidence="8">Old leaves</tissue>
    </source>
</reference>
<evidence type="ECO:0000256" key="2">
    <source>
        <dbReference type="ARBA" id="ARBA00022723"/>
    </source>
</evidence>
<keyword evidence="6" id="KW-0539">Nucleus</keyword>
<protein>
    <recommendedName>
        <fullName evidence="7">hAT-like transposase RNase-H fold domain-containing protein</fullName>
    </recommendedName>
</protein>
<gene>
    <name evidence="8" type="ORF">V6N11_006995</name>
</gene>
<organism evidence="8 9">
    <name type="scientific">Hibiscus sabdariffa</name>
    <name type="common">roselle</name>
    <dbReference type="NCBI Taxonomy" id="183260"/>
    <lineage>
        <taxon>Eukaryota</taxon>
        <taxon>Viridiplantae</taxon>
        <taxon>Streptophyta</taxon>
        <taxon>Embryophyta</taxon>
        <taxon>Tracheophyta</taxon>
        <taxon>Spermatophyta</taxon>
        <taxon>Magnoliopsida</taxon>
        <taxon>eudicotyledons</taxon>
        <taxon>Gunneridae</taxon>
        <taxon>Pentapetalae</taxon>
        <taxon>rosids</taxon>
        <taxon>malvids</taxon>
        <taxon>Malvales</taxon>
        <taxon>Malvaceae</taxon>
        <taxon>Malvoideae</taxon>
        <taxon>Hibiscus</taxon>
    </lineage>
</organism>
<evidence type="ECO:0000313" key="9">
    <source>
        <dbReference type="Proteomes" id="UP001396334"/>
    </source>
</evidence>
<evidence type="ECO:0000256" key="1">
    <source>
        <dbReference type="ARBA" id="ARBA00004123"/>
    </source>
</evidence>
<dbReference type="Pfam" id="PF14372">
    <property type="entry name" value="hAT-like_RNase-H"/>
    <property type="match status" value="1"/>
</dbReference>
<evidence type="ECO:0000256" key="4">
    <source>
        <dbReference type="ARBA" id="ARBA00022833"/>
    </source>
</evidence>
<evidence type="ECO:0000256" key="6">
    <source>
        <dbReference type="ARBA" id="ARBA00023242"/>
    </source>
</evidence>
<dbReference type="InterPro" id="IPR025525">
    <property type="entry name" value="hAT-like_transposase_RNase-H"/>
</dbReference>
<dbReference type="InterPro" id="IPR052035">
    <property type="entry name" value="ZnF_BED_domain_contain"/>
</dbReference>